<dbReference type="InterPro" id="IPR038377">
    <property type="entry name" value="Na/Glc_symporter_sf"/>
</dbReference>
<evidence type="ECO:0000256" key="1">
    <source>
        <dbReference type="ARBA" id="ARBA00004651"/>
    </source>
</evidence>
<evidence type="ECO:0000313" key="15">
    <source>
        <dbReference type="Proteomes" id="UP001526426"/>
    </source>
</evidence>
<dbReference type="RefSeq" id="WP_265263651.1">
    <property type="nucleotide sequence ID" value="NZ_JAIHOM010000023.1"/>
</dbReference>
<feature type="transmembrane region" description="Helical" evidence="13">
    <location>
        <begin position="257"/>
        <end position="279"/>
    </location>
</feature>
<dbReference type="PANTHER" id="PTHR48086:SF3">
    <property type="entry name" value="SODIUM_PROLINE SYMPORTER"/>
    <property type="match status" value="1"/>
</dbReference>
<organism evidence="14 15">
    <name type="scientific">Spirulina subsalsa FACHB-351</name>
    <dbReference type="NCBI Taxonomy" id="234711"/>
    <lineage>
        <taxon>Bacteria</taxon>
        <taxon>Bacillati</taxon>
        <taxon>Cyanobacteriota</taxon>
        <taxon>Cyanophyceae</taxon>
        <taxon>Spirulinales</taxon>
        <taxon>Spirulinaceae</taxon>
        <taxon>Spirulina</taxon>
    </lineage>
</organism>
<dbReference type="PANTHER" id="PTHR48086">
    <property type="entry name" value="SODIUM/PROLINE SYMPORTER-RELATED"/>
    <property type="match status" value="1"/>
</dbReference>
<dbReference type="EMBL" id="JAIHOM010000023">
    <property type="protein sequence ID" value="MCW6035930.1"/>
    <property type="molecule type" value="Genomic_DNA"/>
</dbReference>
<comment type="subcellular location">
    <subcellularLocation>
        <location evidence="1">Cell membrane</location>
        <topology evidence="1">Multi-pass membrane protein</topology>
    </subcellularLocation>
</comment>
<reference evidence="14 15" key="1">
    <citation type="submission" date="2021-08" db="EMBL/GenBank/DDBJ databases">
        <title>Draft genome sequence of Spirulina subsalsa with high tolerance to salinity and hype-accumulation of phycocyanin.</title>
        <authorList>
            <person name="Pei H."/>
            <person name="Jiang L."/>
        </authorList>
    </citation>
    <scope>NUCLEOTIDE SEQUENCE [LARGE SCALE GENOMIC DNA]</scope>
    <source>
        <strain evidence="14 15">FACHB-351</strain>
    </source>
</reference>
<comment type="similarity">
    <text evidence="2">Belongs to the sodium:solute symporter (SSF) (TC 2.A.21) family.</text>
</comment>
<protein>
    <recommendedName>
        <fullName evidence="16">Na+/proline symporter</fullName>
    </recommendedName>
</protein>
<comment type="caution">
    <text evidence="14">The sequence shown here is derived from an EMBL/GenBank/DDBJ whole genome shotgun (WGS) entry which is preliminary data.</text>
</comment>
<proteinExistence type="inferred from homology"/>
<keyword evidence="9" id="KW-0406">Ion transport</keyword>
<feature type="transmembrane region" description="Helical" evidence="13">
    <location>
        <begin position="73"/>
        <end position="99"/>
    </location>
</feature>
<feature type="transmembrane region" description="Helical" evidence="13">
    <location>
        <begin position="184"/>
        <end position="205"/>
    </location>
</feature>
<feature type="transmembrane region" description="Helical" evidence="13">
    <location>
        <begin position="299"/>
        <end position="323"/>
    </location>
</feature>
<evidence type="ECO:0000256" key="3">
    <source>
        <dbReference type="ARBA" id="ARBA00022448"/>
    </source>
</evidence>
<comment type="catalytic activity">
    <reaction evidence="12">
        <text>L-proline(in) + Na(+)(in) = L-proline(out) + Na(+)(out)</text>
        <dbReference type="Rhea" id="RHEA:28967"/>
        <dbReference type="ChEBI" id="CHEBI:29101"/>
        <dbReference type="ChEBI" id="CHEBI:60039"/>
    </reaction>
</comment>
<gene>
    <name evidence="14" type="ORF">K4A83_06540</name>
</gene>
<evidence type="ECO:0000256" key="10">
    <source>
        <dbReference type="ARBA" id="ARBA00023136"/>
    </source>
</evidence>
<feature type="transmembrane region" description="Helical" evidence="13">
    <location>
        <begin position="153"/>
        <end position="172"/>
    </location>
</feature>
<evidence type="ECO:0000256" key="12">
    <source>
        <dbReference type="ARBA" id="ARBA00033708"/>
    </source>
</evidence>
<keyword evidence="7 13" id="KW-1133">Transmembrane helix</keyword>
<feature type="transmembrane region" description="Helical" evidence="13">
    <location>
        <begin position="217"/>
        <end position="236"/>
    </location>
</feature>
<dbReference type="Gene3D" id="1.20.1730.10">
    <property type="entry name" value="Sodium/glucose cotransporter"/>
    <property type="match status" value="1"/>
</dbReference>
<dbReference type="PROSITE" id="PS50283">
    <property type="entry name" value="NA_SOLUT_SYMP_3"/>
    <property type="match status" value="1"/>
</dbReference>
<evidence type="ECO:0000256" key="2">
    <source>
        <dbReference type="ARBA" id="ARBA00006434"/>
    </source>
</evidence>
<dbReference type="Proteomes" id="UP001526426">
    <property type="component" value="Unassembled WGS sequence"/>
</dbReference>
<keyword evidence="3" id="KW-0813">Transport</keyword>
<keyword evidence="5 13" id="KW-0812">Transmembrane</keyword>
<evidence type="ECO:0000256" key="5">
    <source>
        <dbReference type="ARBA" id="ARBA00022692"/>
    </source>
</evidence>
<accession>A0ABT3L339</accession>
<evidence type="ECO:0000256" key="9">
    <source>
        <dbReference type="ARBA" id="ARBA00023065"/>
    </source>
</evidence>
<evidence type="ECO:0000256" key="7">
    <source>
        <dbReference type="ARBA" id="ARBA00022989"/>
    </source>
</evidence>
<keyword evidence="6" id="KW-0769">Symport</keyword>
<evidence type="ECO:0000313" key="14">
    <source>
        <dbReference type="EMBL" id="MCW6035930.1"/>
    </source>
</evidence>
<feature type="transmembrane region" description="Helical" evidence="13">
    <location>
        <begin position="440"/>
        <end position="464"/>
    </location>
</feature>
<evidence type="ECO:0000256" key="6">
    <source>
        <dbReference type="ARBA" id="ARBA00022847"/>
    </source>
</evidence>
<keyword evidence="8" id="KW-0915">Sodium</keyword>
<keyword evidence="11" id="KW-0739">Sodium transport</keyword>
<feature type="transmembrane region" description="Helical" evidence="13">
    <location>
        <begin position="45"/>
        <end position="61"/>
    </location>
</feature>
<evidence type="ECO:0000256" key="4">
    <source>
        <dbReference type="ARBA" id="ARBA00022475"/>
    </source>
</evidence>
<evidence type="ECO:0000256" key="8">
    <source>
        <dbReference type="ARBA" id="ARBA00023053"/>
    </source>
</evidence>
<evidence type="ECO:0000256" key="11">
    <source>
        <dbReference type="ARBA" id="ARBA00023201"/>
    </source>
</evidence>
<feature type="transmembrane region" description="Helical" evidence="13">
    <location>
        <begin position="402"/>
        <end position="420"/>
    </location>
</feature>
<evidence type="ECO:0000256" key="13">
    <source>
        <dbReference type="SAM" id="Phobius"/>
    </source>
</evidence>
<feature type="transmembrane region" description="Helical" evidence="13">
    <location>
        <begin position="372"/>
        <end position="395"/>
    </location>
</feature>
<feature type="transmembrane region" description="Helical" evidence="13">
    <location>
        <begin position="344"/>
        <end position="366"/>
    </location>
</feature>
<dbReference type="InterPro" id="IPR050277">
    <property type="entry name" value="Sodium:Solute_Symporter"/>
</dbReference>
<name>A0ABT3L339_9CYAN</name>
<evidence type="ECO:0008006" key="16">
    <source>
        <dbReference type="Google" id="ProtNLM"/>
    </source>
</evidence>
<keyword evidence="10 13" id="KW-0472">Membrane</keyword>
<sequence>MEVVLTWTLLLGYSFFIYQTVQKTTPHRVSAIAFFQGESEQGTPPGLWLLVFSAAISWIFAKSIENAASLTQAFGISGGIGYGIYYLSFVTAGIVIYFLRCRGGYHSLPQFLVDKYGGDCAKLFLGAIAIRLFNEVWSNTKVFSLYFGPEGSTGYWLAALCVTAFTVYYSLLGGLRSSLLTDGIQMILAAILLVIILGFLSPTLISQGLPRVPPETHHAGLTFCGLALVQVLSYPFHDPVLTDRAFITAPKTMLKGFIWAGLLSGSFIILFSVVGLYALRFDLPGQATLSVPQLFGLPLLLIFNAIMLTSAGSTLDSTFSSVAKLSGRDWSNAEGQPSENQAYIGRWAMIIIAILGNLPLLSIYLGDQVGPAIILATTISGTMVMGLAPIFLLAFLPRAGRLSFHLAFWIGLSLGVLRVVENAFGVEVFPAWVSLGTGRYALDLGVNVYGLLLCVGGYLFGMIFPSRPNQNKSIYRNYSS</sequence>
<keyword evidence="4" id="KW-1003">Cell membrane</keyword>
<keyword evidence="15" id="KW-1185">Reference proteome</keyword>
<dbReference type="InterPro" id="IPR001734">
    <property type="entry name" value="Na/solute_symporter"/>
</dbReference>